<dbReference type="Proteomes" id="UP000193781">
    <property type="component" value="Unassembled WGS sequence"/>
</dbReference>
<accession>A0A0F5MY87</accession>
<comment type="caution">
    <text evidence="1">The sequence shown here is derived from an EMBL/GenBank/DDBJ whole genome shotgun (WGS) entry which is preliminary data.</text>
</comment>
<reference evidence="1 2" key="1">
    <citation type="submission" date="2016-01" db="EMBL/GenBank/DDBJ databases">
        <title>The new phylogeny of the genus Mycobacterium.</title>
        <authorList>
            <person name="Tarcisio F."/>
            <person name="Conor M."/>
            <person name="Antonella G."/>
            <person name="Elisabetta G."/>
            <person name="Giulia F.S."/>
            <person name="Sara T."/>
            <person name="Anna F."/>
            <person name="Clotilde B."/>
            <person name="Roberto B."/>
            <person name="Veronica D.S."/>
            <person name="Fabio R."/>
            <person name="Monica P."/>
            <person name="Olivier J."/>
            <person name="Enrico T."/>
            <person name="Nicola S."/>
        </authorList>
    </citation>
    <scope>NUCLEOTIDE SEQUENCE [LARGE SCALE GENOMIC DNA]</scope>
    <source>
        <strain evidence="1 2">DSM 44803</strain>
    </source>
</reference>
<name>A0A0F5MY87_9MYCO</name>
<dbReference type="InterPro" id="IPR019639">
    <property type="entry name" value="DUF2505"/>
</dbReference>
<evidence type="ECO:0000313" key="1">
    <source>
        <dbReference type="EMBL" id="ORW15386.1"/>
    </source>
</evidence>
<dbReference type="AlphaFoldDB" id="A0A0F5MY87"/>
<protein>
    <recommendedName>
        <fullName evidence="3">DUF2505 domain-containing protein</fullName>
    </recommendedName>
</protein>
<dbReference type="STRING" id="244292.ABW17_11460"/>
<evidence type="ECO:0000313" key="2">
    <source>
        <dbReference type="Proteomes" id="UP000193781"/>
    </source>
</evidence>
<dbReference type="Pfam" id="PF10698">
    <property type="entry name" value="DUF2505"/>
    <property type="match status" value="1"/>
</dbReference>
<evidence type="ECO:0008006" key="3">
    <source>
        <dbReference type="Google" id="ProtNLM"/>
    </source>
</evidence>
<dbReference type="OrthoDB" id="5178774at2"/>
<gene>
    <name evidence="1" type="ORF">AWC17_18385</name>
</gene>
<keyword evidence="2" id="KW-1185">Reference proteome</keyword>
<proteinExistence type="predicted"/>
<sequence length="174" mass="18936">MPRSFDLSADYDGSVEEVHRAFTDETYWRARLAGSGVDFATLESMRVGGETGDDDTVEVVTVQVIHSHKLPGMVTQLHNGDLRIRREEIWGPVADGAAQGSVVGSILDAPVNLTGKAMLLPILQTGGARLTFRATVQVRIPIIGGKLENIIRTRLAELVAAEQRFTTEWIAKPA</sequence>
<organism evidence="1 2">
    <name type="scientific">Mycobacterium nebraskense</name>
    <dbReference type="NCBI Taxonomy" id="244292"/>
    <lineage>
        <taxon>Bacteria</taxon>
        <taxon>Bacillati</taxon>
        <taxon>Actinomycetota</taxon>
        <taxon>Actinomycetes</taxon>
        <taxon>Mycobacteriales</taxon>
        <taxon>Mycobacteriaceae</taxon>
        <taxon>Mycobacterium</taxon>
    </lineage>
</organism>
<dbReference type="EMBL" id="LQPH01000173">
    <property type="protein sequence ID" value="ORW15386.1"/>
    <property type="molecule type" value="Genomic_DNA"/>
</dbReference>
<dbReference type="RefSeq" id="WP_046187249.1">
    <property type="nucleotide sequence ID" value="NZ_JACKSS010000104.1"/>
</dbReference>